<organism evidence="11 12">
    <name type="scientific">Leuconostoc pseudomesenteroides</name>
    <dbReference type="NCBI Taxonomy" id="33968"/>
    <lineage>
        <taxon>Bacteria</taxon>
        <taxon>Bacillati</taxon>
        <taxon>Bacillota</taxon>
        <taxon>Bacilli</taxon>
        <taxon>Lactobacillales</taxon>
        <taxon>Lactobacillaceae</taxon>
        <taxon>Leuconostoc</taxon>
    </lineage>
</organism>
<dbReference type="PANTHER" id="PTHR43337">
    <property type="entry name" value="XANTHINE/URACIL PERMEASE C887.17-RELATED"/>
    <property type="match status" value="1"/>
</dbReference>
<evidence type="ECO:0000256" key="8">
    <source>
        <dbReference type="PIRNR" id="PIRNR005353"/>
    </source>
</evidence>
<dbReference type="PANTHER" id="PTHR43337:SF11">
    <property type="entry name" value="GUANINE_HYPOXANTHINE PERMEASE PBUG"/>
    <property type="match status" value="1"/>
</dbReference>
<feature type="transmembrane region" description="Helical" evidence="9">
    <location>
        <begin position="51"/>
        <end position="73"/>
    </location>
</feature>
<dbReference type="OrthoDB" id="9808458at2"/>
<dbReference type="Proteomes" id="UP001529201">
    <property type="component" value="Unassembled WGS sequence"/>
</dbReference>
<dbReference type="Proteomes" id="UP000321296">
    <property type="component" value="Chromosome"/>
</dbReference>
<keyword evidence="13" id="KW-1185">Reference proteome</keyword>
<evidence type="ECO:0000313" key="12">
    <source>
        <dbReference type="Proteomes" id="UP000321296"/>
    </source>
</evidence>
<evidence type="ECO:0000256" key="1">
    <source>
        <dbReference type="ARBA" id="ARBA00004651"/>
    </source>
</evidence>
<dbReference type="EMBL" id="JARGDN010000007">
    <property type="protein sequence ID" value="MDG9733884.1"/>
    <property type="molecule type" value="Genomic_DNA"/>
</dbReference>
<dbReference type="GO" id="GO:0005886">
    <property type="term" value="C:plasma membrane"/>
    <property type="evidence" value="ECO:0007669"/>
    <property type="project" value="UniProtKB-SubCell"/>
</dbReference>
<accession>A0A5B8T3M4</accession>
<dbReference type="EMBL" id="CP042383">
    <property type="protein sequence ID" value="QEA42907.1"/>
    <property type="molecule type" value="Genomic_DNA"/>
</dbReference>
<evidence type="ECO:0000256" key="2">
    <source>
        <dbReference type="ARBA" id="ARBA00005697"/>
    </source>
</evidence>
<proteinExistence type="inferred from homology"/>
<dbReference type="InterPro" id="IPR045018">
    <property type="entry name" value="Azg-like"/>
</dbReference>
<keyword evidence="6 8" id="KW-1133">Transmembrane helix</keyword>
<feature type="transmembrane region" description="Helical" evidence="9">
    <location>
        <begin position="418"/>
        <end position="434"/>
    </location>
</feature>
<evidence type="ECO:0000313" key="10">
    <source>
        <dbReference type="EMBL" id="MDG9733884.1"/>
    </source>
</evidence>
<evidence type="ECO:0000256" key="7">
    <source>
        <dbReference type="ARBA" id="ARBA00023136"/>
    </source>
</evidence>
<sequence>MSTIAHYFKFEELNTNFRTEFIAGLTTFASMAYILFVNPTVLGAAGMDKGAVFTATAIASAVATIFMGVVALYPIAIAPGLGVNAFFAYSVVIGMGIKWQTAMAGVFVAAIIFVILTLFKIREKIINIIPKNLKLAIASGIGLFIAFIGLHDAGLIVANKDTMVALGHLTAPTSLLSIFGIIVTFVLMSRKTPAAIFFGMILTSIAGILTGLIKLPSAIISPAPSLAPTFGEGVMHIGDINSIQLITVVITFLLVTFFDTAGTMIGLATQAGFMENNKMPRVGRALMADAVGMTVGAVIGTSPTSAYVESSAGIAVGGRSGLTSVFTGIFFLFALLFSPLLSVVTSQVTAPALVVVGVLMAENLREIDWEDLAIAAPAFLIVIGMPLTYSISDGIALGFILYPITMIATGRAKKVHPLMYILAVIFIAFLLIIAS</sequence>
<comment type="subcellular location">
    <subcellularLocation>
        <location evidence="1 8">Cell membrane</location>
        <topology evidence="1 8">Multi-pass membrane protein</topology>
    </subcellularLocation>
</comment>
<dbReference type="AlphaFoldDB" id="A0A5B8T3M4"/>
<gene>
    <name evidence="11" type="ORF">FGL85_10490</name>
    <name evidence="10" type="ORF">P1N92_07120</name>
</gene>
<evidence type="ECO:0000256" key="3">
    <source>
        <dbReference type="ARBA" id="ARBA00022448"/>
    </source>
</evidence>
<feature type="transmembrane region" description="Helical" evidence="9">
    <location>
        <begin position="163"/>
        <end position="187"/>
    </location>
</feature>
<feature type="transmembrane region" description="Helical" evidence="9">
    <location>
        <begin position="194"/>
        <end position="213"/>
    </location>
</feature>
<protein>
    <submittedName>
        <fullName evidence="11">NCS2 family permease</fullName>
    </submittedName>
</protein>
<feature type="transmembrane region" description="Helical" evidence="9">
    <location>
        <begin position="133"/>
        <end position="151"/>
    </location>
</feature>
<dbReference type="RefSeq" id="WP_010275667.1">
    <property type="nucleotide sequence ID" value="NZ_BMBQ01000011.1"/>
</dbReference>
<feature type="transmembrane region" description="Helical" evidence="9">
    <location>
        <begin position="372"/>
        <end position="389"/>
    </location>
</feature>
<evidence type="ECO:0000256" key="5">
    <source>
        <dbReference type="ARBA" id="ARBA00022692"/>
    </source>
</evidence>
<dbReference type="PIRSF" id="PIRSF005353">
    <property type="entry name" value="PbuG"/>
    <property type="match status" value="1"/>
</dbReference>
<dbReference type="GeneID" id="64345289"/>
<keyword evidence="5 8" id="KW-0812">Transmembrane</keyword>
<keyword evidence="7 8" id="KW-0472">Membrane</keyword>
<evidence type="ECO:0000256" key="6">
    <source>
        <dbReference type="ARBA" id="ARBA00022989"/>
    </source>
</evidence>
<evidence type="ECO:0000256" key="4">
    <source>
        <dbReference type="ARBA" id="ARBA00022475"/>
    </source>
</evidence>
<feature type="transmembrane region" description="Helical" evidence="9">
    <location>
        <begin position="80"/>
        <end position="97"/>
    </location>
</feature>
<dbReference type="InterPro" id="IPR006043">
    <property type="entry name" value="NCS2"/>
</dbReference>
<feature type="transmembrane region" description="Helical" evidence="9">
    <location>
        <begin position="243"/>
        <end position="265"/>
    </location>
</feature>
<dbReference type="GO" id="GO:0005345">
    <property type="term" value="F:purine nucleobase transmembrane transporter activity"/>
    <property type="evidence" value="ECO:0007669"/>
    <property type="project" value="TreeGrafter"/>
</dbReference>
<dbReference type="KEGG" id="lpse:FGL85_10490"/>
<comment type="similarity">
    <text evidence="2 8">Belongs to the nucleobase:cation symporter-2 (NCS2) (TC 2.A.40) family. Azg-like subfamily.</text>
</comment>
<feature type="transmembrane region" description="Helical" evidence="9">
    <location>
        <begin position="286"/>
        <end position="308"/>
    </location>
</feature>
<feature type="transmembrane region" description="Helical" evidence="9">
    <location>
        <begin position="21"/>
        <end position="45"/>
    </location>
</feature>
<evidence type="ECO:0000256" key="9">
    <source>
        <dbReference type="SAM" id="Phobius"/>
    </source>
</evidence>
<dbReference type="Pfam" id="PF00860">
    <property type="entry name" value="Xan_ur_permease"/>
    <property type="match status" value="1"/>
</dbReference>
<keyword evidence="4 8" id="KW-1003">Cell membrane</keyword>
<evidence type="ECO:0000313" key="11">
    <source>
        <dbReference type="EMBL" id="QEA42907.1"/>
    </source>
</evidence>
<keyword evidence="3 8" id="KW-0813">Transport</keyword>
<name>A0A5B8T3M4_LEUPS</name>
<dbReference type="InterPro" id="IPR026033">
    <property type="entry name" value="Azg-like_bact_archaea"/>
</dbReference>
<reference evidence="11 12" key="1">
    <citation type="submission" date="2019-06" db="EMBL/GenBank/DDBJ databases">
        <title>Genome analyses of bacteria isolated from kimchi.</title>
        <authorList>
            <person name="Lee S."/>
            <person name="Ahn S."/>
            <person name="Roh S."/>
        </authorList>
    </citation>
    <scope>NUCLEOTIDE SEQUENCE [LARGE SCALE GENOMIC DNA]</scope>
    <source>
        <strain evidence="11 12">CBA3630</strain>
    </source>
</reference>
<feature type="transmembrane region" description="Helical" evidence="9">
    <location>
        <begin position="328"/>
        <end position="360"/>
    </location>
</feature>
<reference evidence="10 13" key="2">
    <citation type="submission" date="2023-02" db="EMBL/GenBank/DDBJ databases">
        <title>Antimicrobial susceptibility testing and tentative epidemiological cut-off values for Lactobacillaceae family species intended for ingestion.</title>
        <authorList>
            <person name="Noehr-Meldgaard K."/>
            <person name="Struve C."/>
            <person name="Ingmer H."/>
            <person name="Koza A."/>
            <person name="Al-Nakeeb K."/>
            <person name="Agersoe Y."/>
        </authorList>
    </citation>
    <scope>NUCLEOTIDE SEQUENCE [LARGE SCALE GENOMIC DNA]</scope>
    <source>
        <strain evidence="10 13">DSM 20193</strain>
    </source>
</reference>
<evidence type="ECO:0000313" key="13">
    <source>
        <dbReference type="Proteomes" id="UP001529201"/>
    </source>
</evidence>
<feature type="transmembrane region" description="Helical" evidence="9">
    <location>
        <begin position="103"/>
        <end position="121"/>
    </location>
</feature>